<sequence>MKKLSVIMPVYNGELYIEEAINSIVNQTFTDFDLIILNDNSSDGTVAIIEKIREKDNRIILINKTKNEGPANLRNEGIEMAKTEYVALLDADDIAMPTRFEKQINILDTNPSLGLCGTWFTIFGDKKEKVLKHSEKHEDLKVQFLHSCGLGNSTVMFRKSMIGDLRFEHQYVPAEDYGLWSEFIAKSEFYNIPESLVRYRWHPGNISQTKEENLRIAEVAIKKRQLERLEIDSNDENSSYYVNAVSLKRKQNAEDIIKTIEASKVLKQKNDKLKVYNQAIFCEHIDRMIIRTIRNSKDHNTTFFKYVKNDSGYFNKISFLDKIIFYFKCQF</sequence>
<dbReference type="PANTHER" id="PTHR22916:SF3">
    <property type="entry name" value="UDP-GLCNAC:BETAGAL BETA-1,3-N-ACETYLGLUCOSAMINYLTRANSFERASE-LIKE PROTEIN 1"/>
    <property type="match status" value="1"/>
</dbReference>
<dbReference type="PANTHER" id="PTHR22916">
    <property type="entry name" value="GLYCOSYLTRANSFERASE"/>
    <property type="match status" value="1"/>
</dbReference>
<dbReference type="SUPFAM" id="SSF53448">
    <property type="entry name" value="Nucleotide-diphospho-sugar transferases"/>
    <property type="match status" value="1"/>
</dbReference>
<organism evidence="2 3">
    <name type="scientific">Flavobacterium jumunjinense</name>
    <dbReference type="NCBI Taxonomy" id="998845"/>
    <lineage>
        <taxon>Bacteria</taxon>
        <taxon>Pseudomonadati</taxon>
        <taxon>Bacteroidota</taxon>
        <taxon>Flavobacteriia</taxon>
        <taxon>Flavobacteriales</taxon>
        <taxon>Flavobacteriaceae</taxon>
        <taxon>Flavobacterium</taxon>
    </lineage>
</organism>
<reference evidence="2 3" key="1">
    <citation type="submission" date="2024-09" db="EMBL/GenBank/DDBJ databases">
        <authorList>
            <person name="Sun Q."/>
            <person name="Mori K."/>
        </authorList>
    </citation>
    <scope>NUCLEOTIDE SEQUENCE [LARGE SCALE GENOMIC DNA]</scope>
    <source>
        <strain evidence="2 3">CECT 7955</strain>
    </source>
</reference>
<evidence type="ECO:0000313" key="3">
    <source>
        <dbReference type="Proteomes" id="UP001589607"/>
    </source>
</evidence>
<keyword evidence="3" id="KW-1185">Reference proteome</keyword>
<dbReference type="Proteomes" id="UP001589607">
    <property type="component" value="Unassembled WGS sequence"/>
</dbReference>
<dbReference type="Gene3D" id="3.90.550.10">
    <property type="entry name" value="Spore Coat Polysaccharide Biosynthesis Protein SpsA, Chain A"/>
    <property type="match status" value="1"/>
</dbReference>
<accession>A0ABV5GI67</accession>
<evidence type="ECO:0000313" key="2">
    <source>
        <dbReference type="EMBL" id="MFB9095075.1"/>
    </source>
</evidence>
<dbReference type="Pfam" id="PF00535">
    <property type="entry name" value="Glycos_transf_2"/>
    <property type="match status" value="1"/>
</dbReference>
<dbReference type="InterPro" id="IPR029044">
    <property type="entry name" value="Nucleotide-diphossugar_trans"/>
</dbReference>
<proteinExistence type="predicted"/>
<gene>
    <name evidence="2" type="ORF">ACFFVF_00980</name>
</gene>
<feature type="domain" description="Glycosyltransferase 2-like" evidence="1">
    <location>
        <begin position="5"/>
        <end position="159"/>
    </location>
</feature>
<dbReference type="RefSeq" id="WP_236454875.1">
    <property type="nucleotide sequence ID" value="NZ_CBCSGE010000007.1"/>
</dbReference>
<comment type="caution">
    <text evidence="2">The sequence shown here is derived from an EMBL/GenBank/DDBJ whole genome shotgun (WGS) entry which is preliminary data.</text>
</comment>
<name>A0ABV5GI67_9FLAO</name>
<dbReference type="CDD" id="cd00761">
    <property type="entry name" value="Glyco_tranf_GTA_type"/>
    <property type="match status" value="1"/>
</dbReference>
<protein>
    <submittedName>
        <fullName evidence="2">Glycosyltransferase family 2 protein</fullName>
    </submittedName>
</protein>
<dbReference type="InterPro" id="IPR001173">
    <property type="entry name" value="Glyco_trans_2-like"/>
</dbReference>
<dbReference type="EMBL" id="JBHMEY010000001">
    <property type="protein sequence ID" value="MFB9095075.1"/>
    <property type="molecule type" value="Genomic_DNA"/>
</dbReference>
<evidence type="ECO:0000259" key="1">
    <source>
        <dbReference type="Pfam" id="PF00535"/>
    </source>
</evidence>